<accession>A0A0W8FY43</accession>
<proteinExistence type="predicted"/>
<evidence type="ECO:0000256" key="2">
    <source>
        <dbReference type="ARBA" id="ARBA00022792"/>
    </source>
</evidence>
<dbReference type="Pfam" id="PF01145">
    <property type="entry name" value="Band_7"/>
    <property type="match status" value="1"/>
</dbReference>
<comment type="subcellular location">
    <subcellularLocation>
        <location evidence="1">Mitochondrion inner membrane</location>
    </subcellularLocation>
</comment>
<dbReference type="SUPFAM" id="SSF117892">
    <property type="entry name" value="Band 7/SPFH domain"/>
    <property type="match status" value="1"/>
</dbReference>
<name>A0A0W8FY43_9ZZZZ</name>
<keyword evidence="3" id="KW-0496">Mitochondrion</keyword>
<evidence type="ECO:0000313" key="6">
    <source>
        <dbReference type="EMBL" id="KUG25171.1"/>
    </source>
</evidence>
<dbReference type="EMBL" id="LNQE01000754">
    <property type="protein sequence ID" value="KUG25171.1"/>
    <property type="molecule type" value="Genomic_DNA"/>
</dbReference>
<dbReference type="InterPro" id="IPR001107">
    <property type="entry name" value="Band_7"/>
</dbReference>
<dbReference type="Gene3D" id="3.30.479.30">
    <property type="entry name" value="Band 7 domain"/>
    <property type="match status" value="1"/>
</dbReference>
<feature type="domain" description="Band 7" evidence="5">
    <location>
        <begin position="46"/>
        <end position="207"/>
    </location>
</feature>
<sequence>MLFIVAIIAAVVAFIAYSNLRKRGRRQESTLALGGAGVAGVIVVLQLFTVVPAGTVGVVDFLGMVSDNTLKSGVNVVNPMANVVKFSIKTQEFKETMNVPSDEGLSVSLEISLLFRLSPDKANEIYKTVGPNYSEIILLPQFRSVVRGVTANYQAKALYTASREKLANEIMDELNKLVGPRGIEIEAAAMRQIILPPGLTKSIEEKLQAEQESERMQFVLKREEQEAERKRIEAKGISDFQNIVSEGINEQLLRWKGIEATEKLAQSQNTKIVVVGSGKDGLPIILGGAN</sequence>
<comment type="caution">
    <text evidence="6">The sequence shown here is derived from an EMBL/GenBank/DDBJ whole genome shotgun (WGS) entry which is preliminary data.</text>
</comment>
<evidence type="ECO:0000259" key="5">
    <source>
        <dbReference type="SMART" id="SM00244"/>
    </source>
</evidence>
<dbReference type="CDD" id="cd03401">
    <property type="entry name" value="SPFH_prohibitin"/>
    <property type="match status" value="1"/>
</dbReference>
<evidence type="ECO:0000256" key="3">
    <source>
        <dbReference type="ARBA" id="ARBA00023128"/>
    </source>
</evidence>
<keyword evidence="2" id="KW-0999">Mitochondrion inner membrane</keyword>
<protein>
    <recommendedName>
        <fullName evidence="5">Band 7 domain-containing protein</fullName>
    </recommendedName>
</protein>
<evidence type="ECO:0000256" key="1">
    <source>
        <dbReference type="ARBA" id="ARBA00004273"/>
    </source>
</evidence>
<dbReference type="AlphaFoldDB" id="A0A0W8FY43"/>
<dbReference type="SMART" id="SM00244">
    <property type="entry name" value="PHB"/>
    <property type="match status" value="1"/>
</dbReference>
<dbReference type="InterPro" id="IPR036013">
    <property type="entry name" value="Band_7/SPFH_dom_sf"/>
</dbReference>
<dbReference type="GO" id="GO:0005743">
    <property type="term" value="C:mitochondrial inner membrane"/>
    <property type="evidence" value="ECO:0007669"/>
    <property type="project" value="UniProtKB-SubCell"/>
</dbReference>
<evidence type="ECO:0000256" key="4">
    <source>
        <dbReference type="ARBA" id="ARBA00023136"/>
    </source>
</evidence>
<gene>
    <name evidence="6" type="ORF">ASZ90_005011</name>
</gene>
<dbReference type="InterPro" id="IPR000163">
    <property type="entry name" value="Prohibitin"/>
</dbReference>
<organism evidence="6">
    <name type="scientific">hydrocarbon metagenome</name>
    <dbReference type="NCBI Taxonomy" id="938273"/>
    <lineage>
        <taxon>unclassified sequences</taxon>
        <taxon>metagenomes</taxon>
        <taxon>ecological metagenomes</taxon>
    </lineage>
</organism>
<dbReference type="PANTHER" id="PTHR23222">
    <property type="entry name" value="PROHIBITIN"/>
    <property type="match status" value="1"/>
</dbReference>
<dbReference type="GO" id="GO:0007005">
    <property type="term" value="P:mitochondrion organization"/>
    <property type="evidence" value="ECO:0007669"/>
    <property type="project" value="TreeGrafter"/>
</dbReference>
<keyword evidence="4" id="KW-0472">Membrane</keyword>
<dbReference type="PRINTS" id="PR00679">
    <property type="entry name" value="PROHIBITIN"/>
</dbReference>
<dbReference type="PANTHER" id="PTHR23222:SF1">
    <property type="entry name" value="PROHIBITIN-2"/>
    <property type="match status" value="1"/>
</dbReference>
<reference evidence="6" key="1">
    <citation type="journal article" date="2015" name="Proc. Natl. Acad. Sci. U.S.A.">
        <title>Networks of energetic and metabolic interactions define dynamics in microbial communities.</title>
        <authorList>
            <person name="Embree M."/>
            <person name="Liu J.K."/>
            <person name="Al-Bassam M.M."/>
            <person name="Zengler K."/>
        </authorList>
    </citation>
    <scope>NUCLEOTIDE SEQUENCE</scope>
</reference>